<proteinExistence type="predicted"/>
<dbReference type="KEGG" id="tcn:H9L16_08935"/>
<evidence type="ECO:0000313" key="3">
    <source>
        <dbReference type="Proteomes" id="UP000515804"/>
    </source>
</evidence>
<feature type="transmembrane region" description="Helical" evidence="1">
    <location>
        <begin position="40"/>
        <end position="59"/>
    </location>
</feature>
<name>A0A7G9SLY8_9GAMM</name>
<feature type="transmembrane region" description="Helical" evidence="1">
    <location>
        <begin position="66"/>
        <end position="86"/>
    </location>
</feature>
<protein>
    <submittedName>
        <fullName evidence="2">Uncharacterized protein</fullName>
    </submittedName>
</protein>
<evidence type="ECO:0000313" key="2">
    <source>
        <dbReference type="EMBL" id="QNN68863.1"/>
    </source>
</evidence>
<evidence type="ECO:0000256" key="1">
    <source>
        <dbReference type="SAM" id="Phobius"/>
    </source>
</evidence>
<accession>A0A7G9SLY8</accession>
<dbReference type="Proteomes" id="UP000515804">
    <property type="component" value="Chromosome"/>
</dbReference>
<sequence length="147" mass="15518">MTIDATPTPRWFALPLLALGMLGFVSAWVLAALFFERQCAWLAVLAAMDMVLLLGIARWPAGASRAGWAFAATAAAVVLANFGIAAGELGKSFGLRPWESALMLGADHAWTLLKMANSPLDLAFYIAGLLVALAAGFSARRRGPSAR</sequence>
<dbReference type="AlphaFoldDB" id="A0A7G9SLY8"/>
<feature type="transmembrane region" description="Helical" evidence="1">
    <location>
        <begin position="122"/>
        <end position="139"/>
    </location>
</feature>
<dbReference type="RefSeq" id="WP_187551387.1">
    <property type="nucleotide sequence ID" value="NZ_BMZL01000002.1"/>
</dbReference>
<keyword evidence="1" id="KW-0812">Transmembrane</keyword>
<feature type="transmembrane region" description="Helical" evidence="1">
    <location>
        <begin position="12"/>
        <end position="34"/>
    </location>
</feature>
<keyword evidence="1" id="KW-0472">Membrane</keyword>
<gene>
    <name evidence="2" type="ORF">H9L16_08935</name>
</gene>
<organism evidence="2 3">
    <name type="scientific">Thermomonas carbonis</name>
    <dbReference type="NCBI Taxonomy" id="1463158"/>
    <lineage>
        <taxon>Bacteria</taxon>
        <taxon>Pseudomonadati</taxon>
        <taxon>Pseudomonadota</taxon>
        <taxon>Gammaproteobacteria</taxon>
        <taxon>Lysobacterales</taxon>
        <taxon>Lysobacteraceae</taxon>
        <taxon>Thermomonas</taxon>
    </lineage>
</organism>
<keyword evidence="1" id="KW-1133">Transmembrane helix</keyword>
<keyword evidence="3" id="KW-1185">Reference proteome</keyword>
<dbReference type="EMBL" id="CP060719">
    <property type="protein sequence ID" value="QNN68863.1"/>
    <property type="molecule type" value="Genomic_DNA"/>
</dbReference>
<reference evidence="2 3" key="1">
    <citation type="submission" date="2020-08" db="EMBL/GenBank/DDBJ databases">
        <title>Genome sequence of Thermomonas carbonis KCTC 42013T.</title>
        <authorList>
            <person name="Hyun D.-W."/>
            <person name="Bae J.-W."/>
        </authorList>
    </citation>
    <scope>NUCLEOTIDE SEQUENCE [LARGE SCALE GENOMIC DNA]</scope>
    <source>
        <strain evidence="2 3">KCTC 42013</strain>
    </source>
</reference>